<dbReference type="PANTHER" id="PTHR13464:SF0">
    <property type="entry name" value="SAP30-BINDING PROTEIN"/>
    <property type="match status" value="1"/>
</dbReference>
<dbReference type="Proteomes" id="UP000001876">
    <property type="component" value="Unassembled WGS sequence"/>
</dbReference>
<reference evidence="2 3" key="1">
    <citation type="journal article" date="2009" name="Science">
        <title>Green evolution and dynamic adaptations revealed by genomes of the marine picoeukaryotes Micromonas.</title>
        <authorList>
            <person name="Worden A.Z."/>
            <person name="Lee J.H."/>
            <person name="Mock T."/>
            <person name="Rouze P."/>
            <person name="Simmons M.P."/>
            <person name="Aerts A.L."/>
            <person name="Allen A.E."/>
            <person name="Cuvelier M.L."/>
            <person name="Derelle E."/>
            <person name="Everett M.V."/>
            <person name="Foulon E."/>
            <person name="Grimwood J."/>
            <person name="Gundlach H."/>
            <person name="Henrissat B."/>
            <person name="Napoli C."/>
            <person name="McDonald S.M."/>
            <person name="Parker M.S."/>
            <person name="Rombauts S."/>
            <person name="Salamov A."/>
            <person name="Von Dassow P."/>
            <person name="Badger J.H."/>
            <person name="Coutinho P.M."/>
            <person name="Demir E."/>
            <person name="Dubchak I."/>
            <person name="Gentemann C."/>
            <person name="Eikrem W."/>
            <person name="Gready J.E."/>
            <person name="John U."/>
            <person name="Lanier W."/>
            <person name="Lindquist E.A."/>
            <person name="Lucas S."/>
            <person name="Mayer K.F."/>
            <person name="Moreau H."/>
            <person name="Not F."/>
            <person name="Otillar R."/>
            <person name="Panaud O."/>
            <person name="Pangilinan J."/>
            <person name="Paulsen I."/>
            <person name="Piegu B."/>
            <person name="Poliakov A."/>
            <person name="Robbens S."/>
            <person name="Schmutz J."/>
            <person name="Toulza E."/>
            <person name="Wyss T."/>
            <person name="Zelensky A."/>
            <person name="Zhou K."/>
            <person name="Armbrust E.V."/>
            <person name="Bhattacharya D."/>
            <person name="Goodenough U.W."/>
            <person name="Van de Peer Y."/>
            <person name="Grigoriev I.V."/>
        </authorList>
    </citation>
    <scope>NUCLEOTIDE SEQUENCE [LARGE SCALE GENOMIC DNA]</scope>
    <source>
        <strain evidence="2 3">CCMP1545</strain>
    </source>
</reference>
<organism evidence="3">
    <name type="scientific">Micromonas pusilla (strain CCMP1545)</name>
    <name type="common">Picoplanktonic green alga</name>
    <dbReference type="NCBI Taxonomy" id="564608"/>
    <lineage>
        <taxon>Eukaryota</taxon>
        <taxon>Viridiplantae</taxon>
        <taxon>Chlorophyta</taxon>
        <taxon>Mamiellophyceae</taxon>
        <taxon>Mamiellales</taxon>
        <taxon>Mamiellaceae</taxon>
        <taxon>Micromonas</taxon>
    </lineage>
</organism>
<dbReference type="Pfam" id="PF07818">
    <property type="entry name" value="HCNGP"/>
    <property type="match status" value="1"/>
</dbReference>
<dbReference type="InterPro" id="IPR012479">
    <property type="entry name" value="SAP30BP"/>
</dbReference>
<dbReference type="OrthoDB" id="498790at2759"/>
<feature type="compositionally biased region" description="Low complexity" evidence="1">
    <location>
        <begin position="89"/>
        <end position="99"/>
    </location>
</feature>
<protein>
    <submittedName>
        <fullName evidence="2">Predicted protein</fullName>
    </submittedName>
</protein>
<dbReference type="GeneID" id="9688803"/>
<dbReference type="EMBL" id="GG663748">
    <property type="protein sequence ID" value="EEH52295.1"/>
    <property type="molecule type" value="Genomic_DNA"/>
</dbReference>
<proteinExistence type="predicted"/>
<name>C1N5H5_MICPC</name>
<dbReference type="KEGG" id="mpp:MICPUCDRAFT_52923"/>
<evidence type="ECO:0000313" key="2">
    <source>
        <dbReference type="EMBL" id="EEH52295.1"/>
    </source>
</evidence>
<accession>C1N5H5</accession>
<dbReference type="OMA" id="DMKHERE"/>
<dbReference type="PANTHER" id="PTHR13464">
    <property type="entry name" value="TRANSCRIPTIONAL REGULATOR PROTEIN HCNGP"/>
    <property type="match status" value="1"/>
</dbReference>
<dbReference type="AlphaFoldDB" id="C1N5H5"/>
<dbReference type="GO" id="GO:0006355">
    <property type="term" value="P:regulation of DNA-templated transcription"/>
    <property type="evidence" value="ECO:0007669"/>
    <property type="project" value="InterPro"/>
</dbReference>
<dbReference type="eggNOG" id="KOG2959">
    <property type="taxonomic scope" value="Eukaryota"/>
</dbReference>
<dbReference type="RefSeq" id="XP_003063159.1">
    <property type="nucleotide sequence ID" value="XM_003063113.1"/>
</dbReference>
<feature type="compositionally biased region" description="Low complexity" evidence="1">
    <location>
        <begin position="136"/>
        <end position="146"/>
    </location>
</feature>
<evidence type="ECO:0000256" key="1">
    <source>
        <dbReference type="SAM" id="MobiDB-lite"/>
    </source>
</evidence>
<gene>
    <name evidence="2" type="ORF">MICPUCDRAFT_52923</name>
</gene>
<sequence length="357" mass="38139">MSDGDDDERPAALTSLLGGYGYGSGSGSDDDDDDDDGRGGDDDEGPAAGPARPSAEEMRRAAAAAYGGGEDEGPAAGPARPSAEEMRRAAAAAYGEAARTFPADREEEEAEAKEEEEEDDDDDEPVAGPARPPPGAAAAAMYASYADADDDADADAGPAADPSRDDARDADPPPSPPPPRERPPRRLHSAPDAIVAKVALPPEPPGECETVMRSGDSLQTKVKRWTELKRAGVRVVDRLRSTKAFRNPDFLESVVSHFEIEERATMFAKDAFDPSDNAPEDFYDALAAAQKKENERREAEKKSRGWADRNVAFVSGGGETASHTTPFAWCTPFLKDFSRRHSSPALPFQRLTGKTFD</sequence>
<evidence type="ECO:0000313" key="3">
    <source>
        <dbReference type="Proteomes" id="UP000001876"/>
    </source>
</evidence>
<feature type="region of interest" description="Disordered" evidence="1">
    <location>
        <begin position="1"/>
        <end position="193"/>
    </location>
</feature>
<feature type="compositionally biased region" description="Acidic residues" evidence="1">
    <location>
        <begin position="28"/>
        <end position="45"/>
    </location>
</feature>
<feature type="compositionally biased region" description="Acidic residues" evidence="1">
    <location>
        <begin position="105"/>
        <end position="125"/>
    </location>
</feature>
<keyword evidence="3" id="KW-1185">Reference proteome</keyword>
<dbReference type="GO" id="GO:0005634">
    <property type="term" value="C:nucleus"/>
    <property type="evidence" value="ECO:0007669"/>
    <property type="project" value="TreeGrafter"/>
</dbReference>
<feature type="compositionally biased region" description="Basic and acidic residues" evidence="1">
    <location>
        <begin position="162"/>
        <end position="171"/>
    </location>
</feature>